<keyword evidence="2" id="KW-1185">Reference proteome</keyword>
<dbReference type="EMBL" id="KE747818">
    <property type="protein sequence ID" value="RMZ69295.1"/>
    <property type="molecule type" value="Genomic_DNA"/>
</dbReference>
<reference evidence="1 2" key="1">
    <citation type="journal article" date="2014" name="PLoS ONE">
        <title>De novo Genome Assembly of the Fungal Plant Pathogen Pyrenophora semeniperda.</title>
        <authorList>
            <person name="Soliai M.M."/>
            <person name="Meyer S.E."/>
            <person name="Udall J.A."/>
            <person name="Elzinga D.E."/>
            <person name="Hermansen R.A."/>
            <person name="Bodily P.M."/>
            <person name="Hart A.A."/>
            <person name="Coleman C.E."/>
        </authorList>
    </citation>
    <scope>NUCLEOTIDE SEQUENCE [LARGE SCALE GENOMIC DNA]</scope>
    <source>
        <strain evidence="1 2">CCB06</strain>
        <tissue evidence="1">Mycelium</tissue>
    </source>
</reference>
<gene>
    <name evidence="1" type="ORF">GMOD_00006036</name>
</gene>
<evidence type="ECO:0000313" key="2">
    <source>
        <dbReference type="Proteomes" id="UP000265663"/>
    </source>
</evidence>
<protein>
    <submittedName>
        <fullName evidence="1">Uncharacterized protein</fullName>
    </submittedName>
</protein>
<accession>A0A3M7M443</accession>
<organism evidence="1 2">
    <name type="scientific">Pyrenophora seminiperda CCB06</name>
    <dbReference type="NCBI Taxonomy" id="1302712"/>
    <lineage>
        <taxon>Eukaryota</taxon>
        <taxon>Fungi</taxon>
        <taxon>Dikarya</taxon>
        <taxon>Ascomycota</taxon>
        <taxon>Pezizomycotina</taxon>
        <taxon>Dothideomycetes</taxon>
        <taxon>Pleosporomycetidae</taxon>
        <taxon>Pleosporales</taxon>
        <taxon>Pleosporineae</taxon>
        <taxon>Pleosporaceae</taxon>
        <taxon>Pyrenophora</taxon>
    </lineage>
</organism>
<name>A0A3M7M443_9PLEO</name>
<evidence type="ECO:0000313" key="1">
    <source>
        <dbReference type="EMBL" id="RMZ69295.1"/>
    </source>
</evidence>
<proteinExistence type="predicted"/>
<dbReference type="AlphaFoldDB" id="A0A3M7M443"/>
<sequence length="117" mass="13674">MPEIDLVEPITGYAVSIYVDEIYNSYYHEILWCCSDNGLMSSLYYLQLDSKLIQRLRLKVLALHYGFACLQHYYYAEIPVTYFRVPSSVFLAACSSRSCLLRSTSTFQRKYPKDQLN</sequence>
<dbReference type="Proteomes" id="UP000265663">
    <property type="component" value="Unassembled WGS sequence"/>
</dbReference>